<sequence length="159" mass="17364">MMFSSLLKPENIILELESSEKDVLFAEMVENIVTTHPSVNRSEALAALTERENKMNTCIKSGIAVPHASCASVTYPVVSIGISRGGIDYEVEGGAAPDSKESLVHLVIMILFEQGNTERHLHILAECAHILQTPAFYQTALTAGSASEIIEKLRRIEEV</sequence>
<proteinExistence type="predicted"/>
<dbReference type="GO" id="GO:0030295">
    <property type="term" value="F:protein kinase activator activity"/>
    <property type="evidence" value="ECO:0007669"/>
    <property type="project" value="TreeGrafter"/>
</dbReference>
<organism evidence="2 3">
    <name type="scientific">Treponema porcinum</name>
    <dbReference type="NCBI Taxonomy" id="261392"/>
    <lineage>
        <taxon>Bacteria</taxon>
        <taxon>Pseudomonadati</taxon>
        <taxon>Spirochaetota</taxon>
        <taxon>Spirochaetia</taxon>
        <taxon>Spirochaetales</taxon>
        <taxon>Treponemataceae</taxon>
        <taxon>Treponema</taxon>
    </lineage>
</organism>
<dbReference type="OrthoDB" id="95460at2"/>
<dbReference type="PROSITE" id="PS51094">
    <property type="entry name" value="PTS_EIIA_TYPE_2"/>
    <property type="match status" value="1"/>
</dbReference>
<evidence type="ECO:0000313" key="3">
    <source>
        <dbReference type="Proteomes" id="UP000190423"/>
    </source>
</evidence>
<dbReference type="PANTHER" id="PTHR47738">
    <property type="entry name" value="PTS SYSTEM FRUCTOSE-LIKE EIIA COMPONENT-RELATED"/>
    <property type="match status" value="1"/>
</dbReference>
<protein>
    <submittedName>
        <fullName evidence="2">PTS system, nitrogen regulatory IIA component</fullName>
    </submittedName>
</protein>
<gene>
    <name evidence="2" type="ORF">SAMN02745149_02172</name>
</gene>
<dbReference type="PANTHER" id="PTHR47738:SF1">
    <property type="entry name" value="NITROGEN REGULATORY PROTEIN"/>
    <property type="match status" value="1"/>
</dbReference>
<dbReference type="GeneID" id="78317440"/>
<accession>A0A1T4N3H8</accession>
<dbReference type="EMBL" id="FUWG01000019">
    <property type="protein sequence ID" value="SJZ73920.1"/>
    <property type="molecule type" value="Genomic_DNA"/>
</dbReference>
<evidence type="ECO:0000313" key="2">
    <source>
        <dbReference type="EMBL" id="SJZ73920.1"/>
    </source>
</evidence>
<dbReference type="InterPro" id="IPR051541">
    <property type="entry name" value="PTS_SugarTrans_NitroReg"/>
</dbReference>
<dbReference type="InterPro" id="IPR002178">
    <property type="entry name" value="PTS_EIIA_type-2_dom"/>
</dbReference>
<dbReference type="Proteomes" id="UP000190423">
    <property type="component" value="Unassembled WGS sequence"/>
</dbReference>
<dbReference type="STRING" id="261392.SAMN02745149_02172"/>
<name>A0A1T4N3H8_TREPO</name>
<dbReference type="Gene3D" id="3.40.930.10">
    <property type="entry name" value="Mannitol-specific EII, Chain A"/>
    <property type="match status" value="1"/>
</dbReference>
<feature type="domain" description="PTS EIIA type-2" evidence="1">
    <location>
        <begin position="5"/>
        <end position="156"/>
    </location>
</feature>
<dbReference type="RefSeq" id="WP_078934052.1">
    <property type="nucleotide sequence ID" value="NZ_FUWG01000019.1"/>
</dbReference>
<dbReference type="SUPFAM" id="SSF55804">
    <property type="entry name" value="Phoshotransferase/anion transport protein"/>
    <property type="match status" value="1"/>
</dbReference>
<reference evidence="2 3" key="1">
    <citation type="submission" date="2017-02" db="EMBL/GenBank/DDBJ databases">
        <authorList>
            <person name="Peterson S.W."/>
        </authorList>
    </citation>
    <scope>NUCLEOTIDE SEQUENCE [LARGE SCALE GENOMIC DNA]</scope>
    <source>
        <strain evidence="2 3">ATCC BAA-908</strain>
    </source>
</reference>
<keyword evidence="3" id="KW-1185">Reference proteome</keyword>
<dbReference type="Pfam" id="PF00359">
    <property type="entry name" value="PTS_EIIA_2"/>
    <property type="match status" value="1"/>
</dbReference>
<dbReference type="InterPro" id="IPR016152">
    <property type="entry name" value="PTrfase/Anion_transptr"/>
</dbReference>
<dbReference type="AlphaFoldDB" id="A0A1T4N3H8"/>
<evidence type="ECO:0000259" key="1">
    <source>
        <dbReference type="PROSITE" id="PS51094"/>
    </source>
</evidence>